<dbReference type="InterPro" id="IPR029063">
    <property type="entry name" value="SAM-dependent_MTases_sf"/>
</dbReference>
<sequence>MLSKIHDRYPKVSIKNNIVEPSPEQLLSYKERVAKTSGLDHITFHWNKKTSTEFEVQVKEEKQYTNYDFIHMIQMLYYVKDIPATLKFFTSLLSAEGKLLIILVSELWKVNQSHPRHRNSSMQGVNCELASSASSYFKKALSAFRRKIGPG</sequence>
<dbReference type="Proteomes" id="UP001162483">
    <property type="component" value="Unassembled WGS sequence"/>
</dbReference>
<dbReference type="EMBL" id="CATNWA010016554">
    <property type="protein sequence ID" value="CAI9593616.1"/>
    <property type="molecule type" value="Genomic_DNA"/>
</dbReference>
<name>A0ABN9FBQ9_9NEOB</name>
<accession>A0ABN9FBQ9</accession>
<proteinExistence type="predicted"/>
<protein>
    <recommendedName>
        <fullName evidence="3">Histamine N-methyltransferase</fullName>
    </recommendedName>
</protein>
<keyword evidence="2" id="KW-1185">Reference proteome</keyword>
<organism evidence="1 2">
    <name type="scientific">Staurois parvus</name>
    <dbReference type="NCBI Taxonomy" id="386267"/>
    <lineage>
        <taxon>Eukaryota</taxon>
        <taxon>Metazoa</taxon>
        <taxon>Chordata</taxon>
        <taxon>Craniata</taxon>
        <taxon>Vertebrata</taxon>
        <taxon>Euteleostomi</taxon>
        <taxon>Amphibia</taxon>
        <taxon>Batrachia</taxon>
        <taxon>Anura</taxon>
        <taxon>Neobatrachia</taxon>
        <taxon>Ranoidea</taxon>
        <taxon>Ranidae</taxon>
        <taxon>Staurois</taxon>
    </lineage>
</organism>
<comment type="caution">
    <text evidence="1">The sequence shown here is derived from an EMBL/GenBank/DDBJ whole genome shotgun (WGS) entry which is preliminary data.</text>
</comment>
<evidence type="ECO:0008006" key="3">
    <source>
        <dbReference type="Google" id="ProtNLM"/>
    </source>
</evidence>
<dbReference type="Pfam" id="PF13489">
    <property type="entry name" value="Methyltransf_23"/>
    <property type="match status" value="1"/>
</dbReference>
<dbReference type="Gene3D" id="3.40.50.150">
    <property type="entry name" value="Vaccinia Virus protein VP39"/>
    <property type="match status" value="1"/>
</dbReference>
<evidence type="ECO:0000313" key="1">
    <source>
        <dbReference type="EMBL" id="CAI9593616.1"/>
    </source>
</evidence>
<gene>
    <name evidence="1" type="ORF">SPARVUS_LOCUS11585766</name>
</gene>
<reference evidence="1" key="1">
    <citation type="submission" date="2023-05" db="EMBL/GenBank/DDBJ databases">
        <authorList>
            <person name="Stuckert A."/>
        </authorList>
    </citation>
    <scope>NUCLEOTIDE SEQUENCE</scope>
</reference>
<evidence type="ECO:0000313" key="2">
    <source>
        <dbReference type="Proteomes" id="UP001162483"/>
    </source>
</evidence>
<dbReference type="SUPFAM" id="SSF53335">
    <property type="entry name" value="S-adenosyl-L-methionine-dependent methyltransferases"/>
    <property type="match status" value="1"/>
</dbReference>